<dbReference type="Proteomes" id="UP000187429">
    <property type="component" value="Unassembled WGS sequence"/>
</dbReference>
<dbReference type="EMBL" id="LSSM01000665">
    <property type="protein sequence ID" value="OMJ28258.1"/>
    <property type="molecule type" value="Genomic_DNA"/>
</dbReference>
<feature type="compositionally biased region" description="Low complexity" evidence="1">
    <location>
        <begin position="73"/>
        <end position="85"/>
    </location>
</feature>
<evidence type="ECO:0000313" key="2">
    <source>
        <dbReference type="EMBL" id="OMJ28258.1"/>
    </source>
</evidence>
<reference evidence="3" key="1">
    <citation type="submission" date="2017-01" db="EMBL/GenBank/DDBJ databases">
        <authorList>
            <person name="Wang Y."/>
            <person name="White M."/>
            <person name="Kvist S."/>
            <person name="Moncalvo J.-M."/>
        </authorList>
    </citation>
    <scope>NUCLEOTIDE SEQUENCE [LARGE SCALE GENOMIC DNA]</scope>
    <source>
        <strain evidence="3">ID-206-W2</strain>
    </source>
</reference>
<protein>
    <submittedName>
        <fullName evidence="2">Uncharacterized protein</fullName>
    </submittedName>
</protein>
<feature type="compositionally biased region" description="Polar residues" evidence="1">
    <location>
        <begin position="146"/>
        <end position="155"/>
    </location>
</feature>
<gene>
    <name evidence="2" type="ORF">AYI69_g2279</name>
</gene>
<dbReference type="AlphaFoldDB" id="A0A1R1YMY4"/>
<accession>A0A1R1YMY4</accession>
<comment type="caution">
    <text evidence="2">The sequence shown here is derived from an EMBL/GenBank/DDBJ whole genome shotgun (WGS) entry which is preliminary data.</text>
</comment>
<sequence>MQFIRTISKHYDSGILEYSYTFPSNLKPSNYYSIRITTDIQSDRGYNPDANFYSSYFAISNDSSNPASGVADSKSNNEGSNNSKNQLGENNSGALKPNTGYAKDSNDIDDSGSNDKNGNNAENVFGSDGSPKNKKNSDIVNENDGQKNSQGNNEFVESKPKDKLDTQSITIIDIGSKGLAAKSGCITFAAAVSILFSSLF</sequence>
<keyword evidence="3" id="KW-1185">Reference proteome</keyword>
<evidence type="ECO:0000313" key="3">
    <source>
        <dbReference type="Proteomes" id="UP000187429"/>
    </source>
</evidence>
<evidence type="ECO:0000256" key="1">
    <source>
        <dbReference type="SAM" id="MobiDB-lite"/>
    </source>
</evidence>
<proteinExistence type="predicted"/>
<organism evidence="2 3">
    <name type="scientific">Smittium culicis</name>
    <dbReference type="NCBI Taxonomy" id="133412"/>
    <lineage>
        <taxon>Eukaryota</taxon>
        <taxon>Fungi</taxon>
        <taxon>Fungi incertae sedis</taxon>
        <taxon>Zoopagomycota</taxon>
        <taxon>Kickxellomycotina</taxon>
        <taxon>Harpellomycetes</taxon>
        <taxon>Harpellales</taxon>
        <taxon>Legeriomycetaceae</taxon>
        <taxon>Smittium</taxon>
    </lineage>
</organism>
<name>A0A1R1YMY4_9FUNG</name>
<feature type="region of interest" description="Disordered" evidence="1">
    <location>
        <begin position="64"/>
        <end position="162"/>
    </location>
</feature>